<keyword evidence="1" id="KW-0812">Transmembrane</keyword>
<evidence type="ECO:0000313" key="2">
    <source>
        <dbReference type="EMBL" id="WQB97299.1"/>
    </source>
</evidence>
<feature type="transmembrane region" description="Helical" evidence="1">
    <location>
        <begin position="61"/>
        <end position="83"/>
    </location>
</feature>
<dbReference type="EMBL" id="CP139858">
    <property type="protein sequence ID" value="WQB97299.1"/>
    <property type="molecule type" value="Genomic_DNA"/>
</dbReference>
<accession>A0ABZ0VMF3</accession>
<gene>
    <name evidence="2" type="ORF">U0R22_001419</name>
</gene>
<evidence type="ECO:0000313" key="3">
    <source>
        <dbReference type="Proteomes" id="UP001322481"/>
    </source>
</evidence>
<sequence>MDTLFFLKAFLLFLAPGPTNALLMAGSVKREKAVRLLAAQACGYAIAAASWFSLRPWVPPGALQALKLVAAGWLVVLGLRLIASARIGTSKEGDAISVLATSVLNPKAFIYCLAIVPMDVGPRALGIFWIMLLMITAATGSAWLVLGRRLGEDARMADRVAGAALIAFALLLLRPLIPVLAT</sequence>
<feature type="transmembrane region" description="Helical" evidence="1">
    <location>
        <begin position="95"/>
        <end position="118"/>
    </location>
</feature>
<keyword evidence="1" id="KW-1133">Transmembrane helix</keyword>
<keyword evidence="3" id="KW-1185">Reference proteome</keyword>
<organism evidence="2 3">
    <name type="scientific">Mesorhizobium huakuii</name>
    <dbReference type="NCBI Taxonomy" id="28104"/>
    <lineage>
        <taxon>Bacteria</taxon>
        <taxon>Pseudomonadati</taxon>
        <taxon>Pseudomonadota</taxon>
        <taxon>Alphaproteobacteria</taxon>
        <taxon>Hyphomicrobiales</taxon>
        <taxon>Phyllobacteriaceae</taxon>
        <taxon>Mesorhizobium</taxon>
    </lineage>
</organism>
<dbReference type="RefSeq" id="WP_322417967.1">
    <property type="nucleotide sequence ID" value="NZ_CP139858.1"/>
</dbReference>
<feature type="transmembrane region" description="Helical" evidence="1">
    <location>
        <begin position="124"/>
        <end position="146"/>
    </location>
</feature>
<proteinExistence type="predicted"/>
<reference evidence="2 3" key="1">
    <citation type="submission" date="2023-11" db="EMBL/GenBank/DDBJ databases">
        <authorList>
            <person name="Panchal A.K."/>
            <person name="Meaney J.S."/>
            <person name="Karas B.J."/>
            <person name="diCenzo G.C."/>
        </authorList>
    </citation>
    <scope>NUCLEOTIDE SEQUENCE [LARGE SCALE GENOMIC DNA]</scope>
    <source>
        <strain evidence="2 3">NZP2235</strain>
    </source>
</reference>
<name>A0ABZ0VMF3_9HYPH</name>
<evidence type="ECO:0000256" key="1">
    <source>
        <dbReference type="SAM" id="Phobius"/>
    </source>
</evidence>
<feature type="transmembrane region" description="Helical" evidence="1">
    <location>
        <begin position="158"/>
        <end position="177"/>
    </location>
</feature>
<keyword evidence="1" id="KW-0472">Membrane</keyword>
<dbReference type="Proteomes" id="UP001322481">
    <property type="component" value="Chromosome"/>
</dbReference>
<protein>
    <recommendedName>
        <fullName evidence="4">LysE family transporter</fullName>
    </recommendedName>
</protein>
<evidence type="ECO:0008006" key="4">
    <source>
        <dbReference type="Google" id="ProtNLM"/>
    </source>
</evidence>